<accession>A0AC35EU35</accession>
<dbReference type="WBParaSite" id="PS1159_v2.g10706.t1">
    <property type="protein sequence ID" value="PS1159_v2.g10706.t1"/>
    <property type="gene ID" value="PS1159_v2.g10706"/>
</dbReference>
<evidence type="ECO:0000313" key="2">
    <source>
        <dbReference type="WBParaSite" id="PS1159_v2.g10706.t1"/>
    </source>
</evidence>
<protein>
    <submittedName>
        <fullName evidence="2">Uncharacterized protein</fullName>
    </submittedName>
</protein>
<dbReference type="Proteomes" id="UP000887580">
    <property type="component" value="Unplaced"/>
</dbReference>
<name>A0AC35EU35_9BILA</name>
<sequence length="212" mass="24330">MKKQGGGALDVVEKRFTPNSNGIDNLDRRYSNLNLNENYKCSNISLLVQSDSKSKKHDKTFVFTDNFEKQKNLQSKIVEHCLKNLMLASKYDEAEEKIKNRWKKESSSATNSTLSLHIAAYENPVESFTNAFDKNEGFKKKGLIEKWKNVKQIFAEPLQSFFQNLFEFPRQQKVGQVDDPEVMQFKASQRLLNPNQSTSSTSSPQSLQANQH</sequence>
<organism evidence="1 2">
    <name type="scientific">Panagrolaimus sp. PS1159</name>
    <dbReference type="NCBI Taxonomy" id="55785"/>
    <lineage>
        <taxon>Eukaryota</taxon>
        <taxon>Metazoa</taxon>
        <taxon>Ecdysozoa</taxon>
        <taxon>Nematoda</taxon>
        <taxon>Chromadorea</taxon>
        <taxon>Rhabditida</taxon>
        <taxon>Tylenchina</taxon>
        <taxon>Panagrolaimomorpha</taxon>
        <taxon>Panagrolaimoidea</taxon>
        <taxon>Panagrolaimidae</taxon>
        <taxon>Panagrolaimus</taxon>
    </lineage>
</organism>
<evidence type="ECO:0000313" key="1">
    <source>
        <dbReference type="Proteomes" id="UP000887580"/>
    </source>
</evidence>
<proteinExistence type="predicted"/>
<reference evidence="2" key="1">
    <citation type="submission" date="2022-11" db="UniProtKB">
        <authorList>
            <consortium name="WormBaseParasite"/>
        </authorList>
    </citation>
    <scope>IDENTIFICATION</scope>
</reference>